<dbReference type="RefSeq" id="WP_213498680.1">
    <property type="nucleotide sequence ID" value="NZ_CP074694.1"/>
</dbReference>
<protein>
    <submittedName>
        <fullName evidence="5">S9 family peptidase</fullName>
    </submittedName>
</protein>
<dbReference type="PANTHER" id="PTHR42776:SF27">
    <property type="entry name" value="DIPEPTIDYL PEPTIDASE FAMILY MEMBER 6"/>
    <property type="match status" value="1"/>
</dbReference>
<keyword evidence="3" id="KW-0732">Signal</keyword>
<keyword evidence="1" id="KW-0378">Hydrolase</keyword>
<dbReference type="Pfam" id="PF00326">
    <property type="entry name" value="Peptidase_S9"/>
    <property type="match status" value="1"/>
</dbReference>
<keyword evidence="2" id="KW-0645">Protease</keyword>
<gene>
    <name evidence="5" type="ORF">KIH39_07405</name>
</gene>
<evidence type="ECO:0000259" key="4">
    <source>
        <dbReference type="Pfam" id="PF00326"/>
    </source>
</evidence>
<organism evidence="5 6">
    <name type="scientific">Telmatocola sphagniphila</name>
    <dbReference type="NCBI Taxonomy" id="1123043"/>
    <lineage>
        <taxon>Bacteria</taxon>
        <taxon>Pseudomonadati</taxon>
        <taxon>Planctomycetota</taxon>
        <taxon>Planctomycetia</taxon>
        <taxon>Gemmatales</taxon>
        <taxon>Gemmataceae</taxon>
    </lineage>
</organism>
<dbReference type="GO" id="GO:0006508">
    <property type="term" value="P:proteolysis"/>
    <property type="evidence" value="ECO:0007669"/>
    <property type="project" value="InterPro"/>
</dbReference>
<keyword evidence="6" id="KW-1185">Reference proteome</keyword>
<evidence type="ECO:0000256" key="3">
    <source>
        <dbReference type="SAM" id="SignalP"/>
    </source>
</evidence>
<dbReference type="InterPro" id="IPR011659">
    <property type="entry name" value="WD40"/>
</dbReference>
<dbReference type="EMBL" id="CP074694">
    <property type="protein sequence ID" value="QVL33724.1"/>
    <property type="molecule type" value="Genomic_DNA"/>
</dbReference>
<reference evidence="5" key="1">
    <citation type="submission" date="2021-05" db="EMBL/GenBank/DDBJ databases">
        <title>Complete genome sequence of the cellulolytic planctomycete Telmatocola sphagniphila SP2T and characterization of the first cellulase from planctomycetes.</title>
        <authorList>
            <person name="Rakitin A.L."/>
            <person name="Beletsky A.V."/>
            <person name="Naumoff D.G."/>
            <person name="Kulichevskaya I.S."/>
            <person name="Mardanov A.V."/>
            <person name="Ravin N.V."/>
            <person name="Dedysh S.N."/>
        </authorList>
    </citation>
    <scope>NUCLEOTIDE SEQUENCE</scope>
    <source>
        <strain evidence="5">SP2T</strain>
    </source>
</reference>
<feature type="chain" id="PRO_5034483017" evidence="3">
    <location>
        <begin position="23"/>
        <end position="691"/>
    </location>
</feature>
<keyword evidence="2" id="KW-0720">Serine protease</keyword>
<dbReference type="SUPFAM" id="SSF53474">
    <property type="entry name" value="alpha/beta-Hydrolases"/>
    <property type="match status" value="1"/>
</dbReference>
<dbReference type="GO" id="GO:0004252">
    <property type="term" value="F:serine-type endopeptidase activity"/>
    <property type="evidence" value="ECO:0007669"/>
    <property type="project" value="TreeGrafter"/>
</dbReference>
<sequence length="691" mass="76783">MKMYAIGILGILCFLLQTPSKAGDENPGDEIFRPLDVFRLEYASDPQISPDGKQVVYVRNFLDIMKDKRRSNLWIVNSDGTDPRPLTSGTQNDFSPRWSANGKKLLYISSSSGTPQIHCRWMDSGQTAKLTNLTSAPANAVWSPDGEWIAFAMTVPEKSEAFAEMPEKPEGAEWSAPPKVIQKLLYRADGEGYLKDEHMQLFSVSAEGGAARQLTSGPYDHVAPVWTPDSKAFLCSANRHPDGDYDPLNSEIYELTLADRKIRALTDRKGPDSQPAISADGKQIAYIGFDDEHKGYQSHHLYIMNRDGTGSKLLAGKLDRDIHSPLWRKDGSGVYFLYEDHGTTRIDFVSIDGKIESLAADLGGEDFGRPYSGGSFTLSDNGTLAFTTTRPAFPAQLGVLTPTAKRIVTRLNENLLGHKTLGQVERIQYKSSHDNREIEGWIVKPPHFDAKKKYPLILEIHGGPYANYGERFSAEIQLYAAAGYVVLYTNPRGSTGYGEEFAQQINGKYPGNDYDDLMSGVDALLAKGYVDKDNLFVTGGSGGGALTAWIVGKSKRFKAAVASKPVINWYSFVLTADEYSFFGPYWFGTHPWEKPEEYLKRSPISLVGNVTTPTMLMTGEVDFRTPMSESEQFYQALRLRKIDTALVRIPGASHNIGARPSQMIAKVAHTLKWFEKYRNLPEAAEKKDAKK</sequence>
<dbReference type="InterPro" id="IPR001375">
    <property type="entry name" value="Peptidase_S9_cat"/>
</dbReference>
<name>A0A8E6EUH6_9BACT</name>
<dbReference type="PANTHER" id="PTHR42776">
    <property type="entry name" value="SERINE PEPTIDASE S9 FAMILY MEMBER"/>
    <property type="match status" value="1"/>
</dbReference>
<evidence type="ECO:0000256" key="2">
    <source>
        <dbReference type="ARBA" id="ARBA00022825"/>
    </source>
</evidence>
<evidence type="ECO:0000313" key="6">
    <source>
        <dbReference type="Proteomes" id="UP000676194"/>
    </source>
</evidence>
<dbReference type="AlphaFoldDB" id="A0A8E6EUH6"/>
<proteinExistence type="predicted"/>
<dbReference type="Proteomes" id="UP000676194">
    <property type="component" value="Chromosome"/>
</dbReference>
<feature type="domain" description="Peptidase S9 prolyl oligopeptidase catalytic" evidence="4">
    <location>
        <begin position="471"/>
        <end position="677"/>
    </location>
</feature>
<evidence type="ECO:0000256" key="1">
    <source>
        <dbReference type="ARBA" id="ARBA00022801"/>
    </source>
</evidence>
<dbReference type="Pfam" id="PF07676">
    <property type="entry name" value="PD40"/>
    <property type="match status" value="4"/>
</dbReference>
<dbReference type="KEGG" id="tsph:KIH39_07405"/>
<dbReference type="InterPro" id="IPR029058">
    <property type="entry name" value="AB_hydrolase_fold"/>
</dbReference>
<feature type="signal peptide" evidence="3">
    <location>
        <begin position="1"/>
        <end position="22"/>
    </location>
</feature>
<dbReference type="Gene3D" id="3.40.50.1820">
    <property type="entry name" value="alpha/beta hydrolase"/>
    <property type="match status" value="1"/>
</dbReference>
<dbReference type="SUPFAM" id="SSF82171">
    <property type="entry name" value="DPP6 N-terminal domain-like"/>
    <property type="match status" value="1"/>
</dbReference>
<accession>A0A8E6EUH6</accession>
<dbReference type="InterPro" id="IPR011042">
    <property type="entry name" value="6-blade_b-propeller_TolB-like"/>
</dbReference>
<evidence type="ECO:0000313" key="5">
    <source>
        <dbReference type="EMBL" id="QVL33724.1"/>
    </source>
</evidence>
<dbReference type="Gene3D" id="2.120.10.30">
    <property type="entry name" value="TolB, C-terminal domain"/>
    <property type="match status" value="2"/>
</dbReference>